<dbReference type="SMART" id="SM00823">
    <property type="entry name" value="PKS_PP"/>
    <property type="match status" value="1"/>
</dbReference>
<dbReference type="InterPro" id="IPR036736">
    <property type="entry name" value="ACP-like_sf"/>
</dbReference>
<dbReference type="SUPFAM" id="SSF55961">
    <property type="entry name" value="Bet v1-like"/>
    <property type="match status" value="1"/>
</dbReference>
<dbReference type="RefSeq" id="WP_377342600.1">
    <property type="nucleotide sequence ID" value="NZ_JBHLUE010000020.1"/>
</dbReference>
<dbReference type="Pfam" id="PF00550">
    <property type="entry name" value="PP-binding"/>
    <property type="match status" value="1"/>
</dbReference>
<dbReference type="Gene3D" id="3.30.530.20">
    <property type="match status" value="1"/>
</dbReference>
<organism evidence="4 5">
    <name type="scientific">Plantactinospora siamensis</name>
    <dbReference type="NCBI Taxonomy" id="555372"/>
    <lineage>
        <taxon>Bacteria</taxon>
        <taxon>Bacillati</taxon>
        <taxon>Actinomycetota</taxon>
        <taxon>Actinomycetes</taxon>
        <taxon>Micromonosporales</taxon>
        <taxon>Micromonosporaceae</taxon>
        <taxon>Plantactinospora</taxon>
    </lineage>
</organism>
<dbReference type="Gene3D" id="1.10.1200.10">
    <property type="entry name" value="ACP-like"/>
    <property type="match status" value="1"/>
</dbReference>
<keyword evidence="2" id="KW-0597">Phosphoprotein</keyword>
<evidence type="ECO:0000313" key="5">
    <source>
        <dbReference type="Proteomes" id="UP001589894"/>
    </source>
</evidence>
<dbReference type="InterPro" id="IPR009081">
    <property type="entry name" value="PP-bd_ACP"/>
</dbReference>
<gene>
    <name evidence="4" type="ORF">ACFFHU_24605</name>
</gene>
<evidence type="ECO:0000259" key="3">
    <source>
        <dbReference type="PROSITE" id="PS50075"/>
    </source>
</evidence>
<name>A0ABV6P4A7_9ACTN</name>
<comment type="caution">
    <text evidence="4">The sequence shown here is derived from an EMBL/GenBank/DDBJ whole genome shotgun (WGS) entry which is preliminary data.</text>
</comment>
<dbReference type="PROSITE" id="PS50075">
    <property type="entry name" value="CARRIER"/>
    <property type="match status" value="1"/>
</dbReference>
<protein>
    <submittedName>
        <fullName evidence="4">SRPBCC family protein</fullName>
    </submittedName>
</protein>
<evidence type="ECO:0000256" key="2">
    <source>
        <dbReference type="ARBA" id="ARBA00022553"/>
    </source>
</evidence>
<accession>A0ABV6P4A7</accession>
<keyword evidence="1" id="KW-0596">Phosphopantetheine</keyword>
<sequence>MTLEHTSRRAATPAEITEILVRHCGLDPEAAAAAPAASLADLGMDSLALLELQAVVADRYGVALPERATLLSIAEIADLVARQSEPADPLPGHTENSVVIAAPFDLVWELTNDVAGWPALFTEYASVEVLRRAGDTVLFRLTMVPDEAGVSWSWVSERTADRDRREVRAHRVETGPFEYMRIHWSYAEEPDGVRMTWVQDFALRPDAPVDDAQMTERINTNSRVQLDIIRQRIERVARQRVAVGAGGGDE</sequence>
<keyword evidence="5" id="KW-1185">Reference proteome</keyword>
<dbReference type="Pfam" id="PF03364">
    <property type="entry name" value="Polyketide_cyc"/>
    <property type="match status" value="1"/>
</dbReference>
<dbReference type="Proteomes" id="UP001589894">
    <property type="component" value="Unassembled WGS sequence"/>
</dbReference>
<proteinExistence type="predicted"/>
<dbReference type="InterPro" id="IPR023393">
    <property type="entry name" value="START-like_dom_sf"/>
</dbReference>
<dbReference type="EMBL" id="JBHLUE010000020">
    <property type="protein sequence ID" value="MFC0567307.1"/>
    <property type="molecule type" value="Genomic_DNA"/>
</dbReference>
<reference evidence="4 5" key="1">
    <citation type="submission" date="2024-09" db="EMBL/GenBank/DDBJ databases">
        <authorList>
            <person name="Sun Q."/>
            <person name="Mori K."/>
        </authorList>
    </citation>
    <scope>NUCLEOTIDE SEQUENCE [LARGE SCALE GENOMIC DNA]</scope>
    <source>
        <strain evidence="4 5">TBRC 2205</strain>
    </source>
</reference>
<dbReference type="CDD" id="cd08860">
    <property type="entry name" value="TcmN_ARO-CYC_like"/>
    <property type="match status" value="1"/>
</dbReference>
<dbReference type="InterPro" id="IPR005031">
    <property type="entry name" value="COQ10_START"/>
</dbReference>
<evidence type="ECO:0000313" key="4">
    <source>
        <dbReference type="EMBL" id="MFC0567307.1"/>
    </source>
</evidence>
<dbReference type="SUPFAM" id="SSF47336">
    <property type="entry name" value="ACP-like"/>
    <property type="match status" value="1"/>
</dbReference>
<evidence type="ECO:0000256" key="1">
    <source>
        <dbReference type="ARBA" id="ARBA00022450"/>
    </source>
</evidence>
<dbReference type="InterPro" id="IPR020806">
    <property type="entry name" value="PKS_PP-bd"/>
</dbReference>
<feature type="domain" description="Carrier" evidence="3">
    <location>
        <begin position="10"/>
        <end position="87"/>
    </location>
</feature>